<dbReference type="PROSITE" id="PS50893">
    <property type="entry name" value="ABC_TRANSPORTER_2"/>
    <property type="match status" value="1"/>
</dbReference>
<dbReference type="EMBL" id="KQ257457">
    <property type="protein sequence ID" value="KNC99970.1"/>
    <property type="molecule type" value="Genomic_DNA"/>
</dbReference>
<dbReference type="PROSITE" id="PS00022">
    <property type="entry name" value="EGF_1"/>
    <property type="match status" value="1"/>
</dbReference>
<dbReference type="AlphaFoldDB" id="A0A0L0HET1"/>
<dbReference type="OrthoDB" id="66620at2759"/>
<keyword evidence="11" id="KW-1185">Reference proteome</keyword>
<dbReference type="InterPro" id="IPR000742">
    <property type="entry name" value="EGF"/>
</dbReference>
<dbReference type="Gene3D" id="2.10.25.10">
    <property type="entry name" value="Laminin"/>
    <property type="match status" value="1"/>
</dbReference>
<dbReference type="PANTHER" id="PTHR48041:SF2">
    <property type="entry name" value="ATP-DEPENDENT PERMEASE-RELATED"/>
    <property type="match status" value="1"/>
</dbReference>
<keyword evidence="2" id="KW-0813">Transport</keyword>
<keyword evidence="7 8" id="KW-0472">Membrane</keyword>
<dbReference type="InterPro" id="IPR027417">
    <property type="entry name" value="P-loop_NTPase"/>
</dbReference>
<dbReference type="GO" id="GO:0016020">
    <property type="term" value="C:membrane"/>
    <property type="evidence" value="ECO:0007669"/>
    <property type="project" value="UniProtKB-SubCell"/>
</dbReference>
<evidence type="ECO:0000256" key="7">
    <source>
        <dbReference type="ARBA" id="ARBA00023136"/>
    </source>
</evidence>
<dbReference type="Gene3D" id="3.40.50.300">
    <property type="entry name" value="P-loop containing nucleotide triphosphate hydrolases"/>
    <property type="match status" value="1"/>
</dbReference>
<evidence type="ECO:0000256" key="3">
    <source>
        <dbReference type="ARBA" id="ARBA00022692"/>
    </source>
</evidence>
<dbReference type="GO" id="GO:0005524">
    <property type="term" value="F:ATP binding"/>
    <property type="evidence" value="ECO:0007669"/>
    <property type="project" value="UniProtKB-KW"/>
</dbReference>
<protein>
    <recommendedName>
        <fullName evidence="9">ABC transporter domain-containing protein</fullName>
    </recommendedName>
</protein>
<evidence type="ECO:0000256" key="4">
    <source>
        <dbReference type="ARBA" id="ARBA00022741"/>
    </source>
</evidence>
<feature type="transmembrane region" description="Helical" evidence="8">
    <location>
        <begin position="804"/>
        <end position="827"/>
    </location>
</feature>
<dbReference type="eggNOG" id="KOG0061">
    <property type="taxonomic scope" value="Eukaryota"/>
</dbReference>
<dbReference type="RefSeq" id="XP_016608010.1">
    <property type="nucleotide sequence ID" value="XM_016753563.1"/>
</dbReference>
<dbReference type="GO" id="GO:0016887">
    <property type="term" value="F:ATP hydrolysis activity"/>
    <property type="evidence" value="ECO:0007669"/>
    <property type="project" value="InterPro"/>
</dbReference>
<evidence type="ECO:0000256" key="2">
    <source>
        <dbReference type="ARBA" id="ARBA00022448"/>
    </source>
</evidence>
<sequence length="1026" mass="110668">MAVRGPDDDTKGWVSHHFPLGGPNASSQSLAFVRVRMPTLFILFSCIAFLATGMSAQPSATPNTTVSQVVTVTVTATPSPQPSTCPVCFNCNTQGCKNFGTCKGAVCSCIDGFGGQDCSETTCGSPNQAPENRAIRAANSTCQCDDGFTGVNCNVCTRNDVCKGKPGSPAGQTLVCNKDSVTWKESHSYCEVTEPLLKTVYPLDSYVTFDRNLGTGEAYGILWYTGIEQFACKATDCSQDRLADTMKFKCSTLKCNCDPKAAFCGGPGKSIDLSGPVNGASGGLEYTCPRSSNGTGDCHLKFEFLAGIFPSGIRLSNCMHGECALPSDDPGDPSSESAGKLTTGAIAAVSTFGGILAVFACALVFACIKRAKAKTLPVPPTRKGVTITYRNLNYSVGKKRILSDIGGEVHAGRALAVMGPSGAGKSSFLDILAAKSKRGELEGSLLVDGSRISRMQYRRLIGYVDQDDCLMETLTVRETLMFSANLRLPESMTRQAKRDRVEEVISLLGLSHVADSKVGGQTRRGISGGERRRVSIGVELVTSPAVLFLDEPTSGLDSYNAHAVMRTICDLAHKSKKTIIFTIHQPRSDVYAMFDDILLLRNGEIMYSGASKDMEKYFASLGHPCPPGYNIADWVLDLASGSGETGAEMKEVNVREVYGSDDWEMRIRRGSRISKQSTGNVTVENPNAQIKRASSSAILLQDLDGSHNRDYEEVAYENMYSLGDRNSVSSNGSRDADARVGSAKGAYTVSFLTQSGALMARNWKNLWRRPTLWATHMGIAIVLGAFVGGLYWRSDTSLGGIQNRLGSIFFLMSLLGFSGLSAIGTLNQERQLFVRERANGFYGPLPFFLSKIIFDLIPLRIIPAVIMGSIAFFMVGYTSDADHFIRFIGVLSLFAANCGLFCMAVACAVKDIGTASLVGSIALLFQMLFAGFLLNQNQIPTPLRWIQYLSLFRYAYEALVVNDISGLTIVDNVSGLGVNVPASIILDKFGFDRGAFVRDAMIEVAWFAGFLALIAILIVLHVRETR</sequence>
<evidence type="ECO:0000256" key="8">
    <source>
        <dbReference type="SAM" id="Phobius"/>
    </source>
</evidence>
<dbReference type="InterPro" id="IPR003593">
    <property type="entry name" value="AAA+_ATPase"/>
</dbReference>
<dbReference type="GO" id="GO:0140359">
    <property type="term" value="F:ABC-type transporter activity"/>
    <property type="evidence" value="ECO:0007669"/>
    <property type="project" value="InterPro"/>
</dbReference>
<accession>A0A0L0HET1</accession>
<feature type="transmembrane region" description="Helical" evidence="8">
    <location>
        <begin position="915"/>
        <end position="934"/>
    </location>
</feature>
<dbReference type="GeneID" id="27688726"/>
<feature type="domain" description="ABC transporter" evidence="9">
    <location>
        <begin position="387"/>
        <end position="627"/>
    </location>
</feature>
<evidence type="ECO:0000256" key="1">
    <source>
        <dbReference type="ARBA" id="ARBA00004141"/>
    </source>
</evidence>
<dbReference type="Pfam" id="PF00005">
    <property type="entry name" value="ABC_tran"/>
    <property type="match status" value="1"/>
</dbReference>
<evidence type="ECO:0000259" key="9">
    <source>
        <dbReference type="PROSITE" id="PS50893"/>
    </source>
</evidence>
<dbReference type="PROSITE" id="PS00211">
    <property type="entry name" value="ABC_TRANSPORTER_1"/>
    <property type="match status" value="1"/>
</dbReference>
<keyword evidence="5" id="KW-0067">ATP-binding</keyword>
<comment type="subcellular location">
    <subcellularLocation>
        <location evidence="1">Membrane</location>
        <topology evidence="1">Multi-pass membrane protein</topology>
    </subcellularLocation>
</comment>
<feature type="transmembrane region" description="Helical" evidence="8">
    <location>
        <begin position="884"/>
        <end position="908"/>
    </location>
</feature>
<feature type="transmembrane region" description="Helical" evidence="8">
    <location>
        <begin position="1004"/>
        <end position="1022"/>
    </location>
</feature>
<dbReference type="SMART" id="SM00382">
    <property type="entry name" value="AAA"/>
    <property type="match status" value="1"/>
</dbReference>
<dbReference type="InterPro" id="IPR050352">
    <property type="entry name" value="ABCG_transporters"/>
</dbReference>
<keyword evidence="3 8" id="KW-0812">Transmembrane</keyword>
<dbReference type="InterPro" id="IPR003439">
    <property type="entry name" value="ABC_transporter-like_ATP-bd"/>
</dbReference>
<proteinExistence type="predicted"/>
<dbReference type="InParanoid" id="A0A0L0HET1"/>
<evidence type="ECO:0000256" key="6">
    <source>
        <dbReference type="ARBA" id="ARBA00022989"/>
    </source>
</evidence>
<dbReference type="PANTHER" id="PTHR48041">
    <property type="entry name" value="ABC TRANSPORTER G FAMILY MEMBER 28"/>
    <property type="match status" value="1"/>
</dbReference>
<keyword evidence="6 8" id="KW-1133">Transmembrane helix</keyword>
<dbReference type="STRING" id="645134.A0A0L0HET1"/>
<feature type="transmembrane region" description="Helical" evidence="8">
    <location>
        <begin position="771"/>
        <end position="792"/>
    </location>
</feature>
<dbReference type="Proteomes" id="UP000053201">
    <property type="component" value="Unassembled WGS sequence"/>
</dbReference>
<gene>
    <name evidence="10" type="ORF">SPPG_05345</name>
</gene>
<keyword evidence="4" id="KW-0547">Nucleotide-binding</keyword>
<dbReference type="VEuPathDB" id="FungiDB:SPPG_05345"/>
<dbReference type="InterPro" id="IPR013525">
    <property type="entry name" value="ABC2_TM"/>
</dbReference>
<dbReference type="SUPFAM" id="SSF52540">
    <property type="entry name" value="P-loop containing nucleoside triphosphate hydrolases"/>
    <property type="match status" value="1"/>
</dbReference>
<feature type="transmembrane region" description="Helical" evidence="8">
    <location>
        <begin position="857"/>
        <end position="878"/>
    </location>
</feature>
<feature type="transmembrane region" description="Helical" evidence="8">
    <location>
        <begin position="345"/>
        <end position="368"/>
    </location>
</feature>
<evidence type="ECO:0000256" key="5">
    <source>
        <dbReference type="ARBA" id="ARBA00022840"/>
    </source>
</evidence>
<dbReference type="InterPro" id="IPR017871">
    <property type="entry name" value="ABC_transporter-like_CS"/>
</dbReference>
<reference evidence="10 11" key="1">
    <citation type="submission" date="2009-08" db="EMBL/GenBank/DDBJ databases">
        <title>The Genome Sequence of Spizellomyces punctatus strain DAOM BR117.</title>
        <authorList>
            <consortium name="The Broad Institute Genome Sequencing Platform"/>
            <person name="Russ C."/>
            <person name="Cuomo C."/>
            <person name="Shea T."/>
            <person name="Young S.K."/>
            <person name="Zeng Q."/>
            <person name="Koehrsen M."/>
            <person name="Haas B."/>
            <person name="Borodovsky M."/>
            <person name="Guigo R."/>
            <person name="Alvarado L."/>
            <person name="Berlin A."/>
            <person name="Bochicchio J."/>
            <person name="Borenstein D."/>
            <person name="Chapman S."/>
            <person name="Chen Z."/>
            <person name="Engels R."/>
            <person name="Freedman E."/>
            <person name="Gellesch M."/>
            <person name="Goldberg J."/>
            <person name="Griggs A."/>
            <person name="Gujja S."/>
            <person name="Heiman D."/>
            <person name="Hepburn T."/>
            <person name="Howarth C."/>
            <person name="Jen D."/>
            <person name="Larson L."/>
            <person name="Lewis B."/>
            <person name="Mehta T."/>
            <person name="Park D."/>
            <person name="Pearson M."/>
            <person name="Roberts A."/>
            <person name="Saif S."/>
            <person name="Shenoy N."/>
            <person name="Sisk P."/>
            <person name="Stolte C."/>
            <person name="Sykes S."/>
            <person name="Thomson T."/>
            <person name="Walk T."/>
            <person name="White J."/>
            <person name="Yandava C."/>
            <person name="Burger G."/>
            <person name="Gray M.W."/>
            <person name="Holland P.W.H."/>
            <person name="King N."/>
            <person name="Lang F.B.F."/>
            <person name="Roger A.J."/>
            <person name="Ruiz-Trillo I."/>
            <person name="Lander E."/>
            <person name="Nusbaum C."/>
        </authorList>
    </citation>
    <scope>NUCLEOTIDE SEQUENCE [LARGE SCALE GENOMIC DNA]</scope>
    <source>
        <strain evidence="10 11">DAOM BR117</strain>
    </source>
</reference>
<evidence type="ECO:0000313" key="11">
    <source>
        <dbReference type="Proteomes" id="UP000053201"/>
    </source>
</evidence>
<organism evidence="10 11">
    <name type="scientific">Spizellomyces punctatus (strain DAOM BR117)</name>
    <dbReference type="NCBI Taxonomy" id="645134"/>
    <lineage>
        <taxon>Eukaryota</taxon>
        <taxon>Fungi</taxon>
        <taxon>Fungi incertae sedis</taxon>
        <taxon>Chytridiomycota</taxon>
        <taxon>Chytridiomycota incertae sedis</taxon>
        <taxon>Chytridiomycetes</taxon>
        <taxon>Spizellomycetales</taxon>
        <taxon>Spizellomycetaceae</taxon>
        <taxon>Spizellomyces</taxon>
    </lineage>
</organism>
<evidence type="ECO:0000313" key="10">
    <source>
        <dbReference type="EMBL" id="KNC99970.1"/>
    </source>
</evidence>
<dbReference type="Pfam" id="PF01061">
    <property type="entry name" value="ABC2_membrane"/>
    <property type="match status" value="1"/>
</dbReference>
<name>A0A0L0HET1_SPIPD</name>
<dbReference type="OMA" id="EQFYCTA"/>